<gene>
    <name evidence="1" type="ORF">HRbin22_00651</name>
</gene>
<sequence length="77" mass="9011">MARVVTRETILKELEGLAEDQLPVVLDFIHFLKFRQEAERARQRFAAAVEEARSIAQERGITDEDVLEEIRAVRFRQ</sequence>
<dbReference type="AlphaFoldDB" id="A0A2H5Y4N0"/>
<dbReference type="EMBL" id="BEHY01000009">
    <property type="protein sequence ID" value="GBD08411.1"/>
    <property type="molecule type" value="Genomic_DNA"/>
</dbReference>
<dbReference type="Proteomes" id="UP000236642">
    <property type="component" value="Unassembled WGS sequence"/>
</dbReference>
<organism evidence="1 2">
    <name type="scientific">Candidatus Thermoflexus japonica</name>
    <dbReference type="NCBI Taxonomy" id="2035417"/>
    <lineage>
        <taxon>Bacteria</taxon>
        <taxon>Bacillati</taxon>
        <taxon>Chloroflexota</taxon>
        <taxon>Thermoflexia</taxon>
        <taxon>Thermoflexales</taxon>
        <taxon>Thermoflexaceae</taxon>
        <taxon>Thermoflexus</taxon>
    </lineage>
</organism>
<evidence type="ECO:0008006" key="3">
    <source>
        <dbReference type="Google" id="ProtNLM"/>
    </source>
</evidence>
<evidence type="ECO:0000313" key="1">
    <source>
        <dbReference type="EMBL" id="GBD08411.1"/>
    </source>
</evidence>
<reference evidence="2" key="1">
    <citation type="submission" date="2017-09" db="EMBL/GenBank/DDBJ databases">
        <title>Metaegenomics of thermophilic ammonia-oxidizing enrichment culture.</title>
        <authorList>
            <person name="Kato S."/>
            <person name="Suzuki K."/>
        </authorList>
    </citation>
    <scope>NUCLEOTIDE SEQUENCE [LARGE SCALE GENOMIC DNA]</scope>
</reference>
<comment type="caution">
    <text evidence="1">The sequence shown here is derived from an EMBL/GenBank/DDBJ whole genome shotgun (WGS) entry which is preliminary data.</text>
</comment>
<evidence type="ECO:0000313" key="2">
    <source>
        <dbReference type="Proteomes" id="UP000236642"/>
    </source>
</evidence>
<accession>A0A2H5Y4N0</accession>
<proteinExistence type="predicted"/>
<name>A0A2H5Y4N0_9CHLR</name>
<protein>
    <recommendedName>
        <fullName evidence="3">DUF2281 domain-containing protein</fullName>
    </recommendedName>
</protein>